<dbReference type="PROSITE" id="PS00141">
    <property type="entry name" value="ASP_PROTEASE"/>
    <property type="match status" value="1"/>
</dbReference>
<evidence type="ECO:0000313" key="17">
    <source>
        <dbReference type="Proteomes" id="UP000253472"/>
    </source>
</evidence>
<evidence type="ECO:0000256" key="3">
    <source>
        <dbReference type="ARBA" id="ARBA00007447"/>
    </source>
</evidence>
<dbReference type="InterPro" id="IPR021109">
    <property type="entry name" value="Peptidase_aspartic_dom_sf"/>
</dbReference>
<evidence type="ECO:0000256" key="2">
    <source>
        <dbReference type="ARBA" id="ARBA00004613"/>
    </source>
</evidence>
<comment type="subcellular location">
    <subcellularLocation>
        <location evidence="2">Secreted</location>
    </subcellularLocation>
</comment>
<feature type="active site" evidence="12">
    <location>
        <position position="111"/>
    </location>
</feature>
<keyword evidence="8 13" id="KW-0064">Aspartyl protease</keyword>
<dbReference type="InterPro" id="IPR033121">
    <property type="entry name" value="PEPTIDASE_A1"/>
</dbReference>
<feature type="domain" description="Peptidase A1" evidence="15">
    <location>
        <begin position="93"/>
        <end position="404"/>
    </location>
</feature>
<dbReference type="Pfam" id="PF00026">
    <property type="entry name" value="Asp"/>
    <property type="match status" value="1"/>
</dbReference>
<dbReference type="PANTHER" id="PTHR47966">
    <property type="entry name" value="BETA-SITE APP-CLEAVING ENZYME, ISOFORM A-RELATED"/>
    <property type="match status" value="1"/>
</dbReference>
<keyword evidence="7 14" id="KW-0732">Signal</keyword>
<keyword evidence="6 13" id="KW-0645">Protease</keyword>
<evidence type="ECO:0000256" key="5">
    <source>
        <dbReference type="ARBA" id="ARBA00022525"/>
    </source>
</evidence>
<feature type="chain" id="PRO_5016636190" description="candidapepsin" evidence="14">
    <location>
        <begin position="24"/>
        <end position="417"/>
    </location>
</feature>
<proteinExistence type="inferred from homology"/>
<protein>
    <recommendedName>
        <fullName evidence="4">candidapepsin</fullName>
        <ecNumber evidence="4">3.4.23.24</ecNumber>
    </recommendedName>
</protein>
<gene>
    <name evidence="16" type="primary">SAP8_2</name>
    <name evidence="16" type="ORF">Cantr_09154</name>
</gene>
<dbReference type="PRINTS" id="PR00792">
    <property type="entry name" value="PEPSIN"/>
</dbReference>
<dbReference type="Gene3D" id="2.40.70.10">
    <property type="entry name" value="Acid Proteases"/>
    <property type="match status" value="2"/>
</dbReference>
<comment type="catalytic activity">
    <reaction evidence="1">
        <text>Preferential cleavage at the carboxyl of hydrophobic amino acids, but fails to cleave 15-Leu-|-Tyr-16, 16-Tyr-|-Leu-17 and 24-Phe-|-Phe-25 of insulin B chain. Activates trypsinogen, and degrades keratin.</text>
        <dbReference type="EC" id="3.4.23.24"/>
    </reaction>
</comment>
<feature type="active site" evidence="12">
    <location>
        <position position="296"/>
    </location>
</feature>
<evidence type="ECO:0000256" key="14">
    <source>
        <dbReference type="SAM" id="SignalP"/>
    </source>
</evidence>
<dbReference type="GO" id="GO:0005576">
    <property type="term" value="C:extracellular region"/>
    <property type="evidence" value="ECO:0007669"/>
    <property type="project" value="UniProtKB-SubCell"/>
</dbReference>
<keyword evidence="17" id="KW-1185">Reference proteome</keyword>
<evidence type="ECO:0000256" key="10">
    <source>
        <dbReference type="ARBA" id="ARBA00023145"/>
    </source>
</evidence>
<evidence type="ECO:0000256" key="7">
    <source>
        <dbReference type="ARBA" id="ARBA00022729"/>
    </source>
</evidence>
<reference evidence="16 17" key="1">
    <citation type="submission" date="2018-06" db="EMBL/GenBank/DDBJ databases">
        <title>Whole genome sequencing of Candida tropicalis (genome annotated by CSBL at Korea University).</title>
        <authorList>
            <person name="Ahn J."/>
        </authorList>
    </citation>
    <scope>NUCLEOTIDE SEQUENCE [LARGE SCALE GENOMIC DNA]</scope>
    <source>
        <strain evidence="16 17">ATCC 20962</strain>
    </source>
</reference>
<dbReference type="InterPro" id="IPR001461">
    <property type="entry name" value="Aspartic_peptidase_A1"/>
</dbReference>
<dbReference type="EMBL" id="QLNQ01000025">
    <property type="protein sequence ID" value="RCK62651.1"/>
    <property type="molecule type" value="Genomic_DNA"/>
</dbReference>
<dbReference type="PANTHER" id="PTHR47966:SF65">
    <property type="entry name" value="ASPARTIC-TYPE ENDOPEPTIDASE"/>
    <property type="match status" value="1"/>
</dbReference>
<keyword evidence="5" id="KW-0964">Secreted</keyword>
<evidence type="ECO:0000256" key="8">
    <source>
        <dbReference type="ARBA" id="ARBA00022750"/>
    </source>
</evidence>
<evidence type="ECO:0000256" key="13">
    <source>
        <dbReference type="RuleBase" id="RU000454"/>
    </source>
</evidence>
<comment type="similarity">
    <text evidence="3 13">Belongs to the peptidase A1 family.</text>
</comment>
<accession>A0A367YCA7</accession>
<dbReference type="STRING" id="5486.A0A367YCA7"/>
<dbReference type="OrthoDB" id="771136at2759"/>
<dbReference type="EC" id="3.4.23.24" evidence="4"/>
<dbReference type="SUPFAM" id="SSF50630">
    <property type="entry name" value="Acid proteases"/>
    <property type="match status" value="1"/>
</dbReference>
<comment type="caution">
    <text evidence="16">The sequence shown here is derived from an EMBL/GenBank/DDBJ whole genome shotgun (WGS) entry which is preliminary data.</text>
</comment>
<name>A0A367YCA7_9ASCO</name>
<organism evidence="16 17">
    <name type="scientific">Candida viswanathii</name>
    <dbReference type="NCBI Taxonomy" id="5486"/>
    <lineage>
        <taxon>Eukaryota</taxon>
        <taxon>Fungi</taxon>
        <taxon>Dikarya</taxon>
        <taxon>Ascomycota</taxon>
        <taxon>Saccharomycotina</taxon>
        <taxon>Pichiomycetes</taxon>
        <taxon>Debaryomycetaceae</taxon>
        <taxon>Candida/Lodderomyces clade</taxon>
        <taxon>Candida</taxon>
    </lineage>
</organism>
<evidence type="ECO:0000256" key="1">
    <source>
        <dbReference type="ARBA" id="ARBA00001675"/>
    </source>
</evidence>
<dbReference type="GO" id="GO:0004190">
    <property type="term" value="F:aspartic-type endopeptidase activity"/>
    <property type="evidence" value="ECO:0007669"/>
    <property type="project" value="UniProtKB-KW"/>
</dbReference>
<evidence type="ECO:0000313" key="16">
    <source>
        <dbReference type="EMBL" id="RCK62651.1"/>
    </source>
</evidence>
<dbReference type="InterPro" id="IPR001969">
    <property type="entry name" value="Aspartic_peptidase_AS"/>
</dbReference>
<dbReference type="CDD" id="cd05474">
    <property type="entry name" value="SAP_like"/>
    <property type="match status" value="1"/>
</dbReference>
<evidence type="ECO:0000259" key="15">
    <source>
        <dbReference type="PROSITE" id="PS51767"/>
    </source>
</evidence>
<feature type="signal peptide" evidence="14">
    <location>
        <begin position="1"/>
        <end position="23"/>
    </location>
</feature>
<dbReference type="GO" id="GO:0006508">
    <property type="term" value="P:proteolysis"/>
    <property type="evidence" value="ECO:0007669"/>
    <property type="project" value="UniProtKB-KW"/>
</dbReference>
<evidence type="ECO:0000256" key="4">
    <source>
        <dbReference type="ARBA" id="ARBA00013207"/>
    </source>
</evidence>
<dbReference type="AlphaFoldDB" id="A0A367YCA7"/>
<dbReference type="Proteomes" id="UP000253472">
    <property type="component" value="Unassembled WGS sequence"/>
</dbReference>
<keyword evidence="11" id="KW-1015">Disulfide bond</keyword>
<dbReference type="PROSITE" id="PS51767">
    <property type="entry name" value="PEPTIDASE_A1"/>
    <property type="match status" value="1"/>
</dbReference>
<sequence>MVSIVTFTKQAFISIAFALLVQGVAIPQLEDGAAAIEKPKAKRAAPGTLSLDLSVNRNHDHSNFTYGPHYVILPNAKRDGYIEVTLYNEQVTYSANITLGSNRQVQNVIIDTGSSDLWVVDSSATCQAQSGYASDYCFSGGSYNPSTSITYQSLGTAFGILYGDGTSSTGTWAVDTVGISGAVITNQQFGDVTSTSVEQGILGIGLDTNESTGTIYDNLPINLKNQGYISTNGYSLYLNSPSATTGSIIFGGIDHAKYRGTLTTLPITSTTEFRIQTNSVSVGRSTISINAAMLLDSGTTLTYLSLDVVSRIASAVGGLTYNRLIGAYTWACNRVGNLTYNFPQGLSINVPYSDLAVQLYYTDGTVADICAFGILNGSINILGDNFLRHAYVAYNLDAKTIGLAPVVYTPKSNITTF</sequence>
<keyword evidence="10" id="KW-0865">Zymogen</keyword>
<evidence type="ECO:0000256" key="11">
    <source>
        <dbReference type="ARBA" id="ARBA00023157"/>
    </source>
</evidence>
<dbReference type="InterPro" id="IPR033876">
    <property type="entry name" value="SAP-like"/>
</dbReference>
<keyword evidence="9 13" id="KW-0378">Hydrolase</keyword>
<evidence type="ECO:0000256" key="6">
    <source>
        <dbReference type="ARBA" id="ARBA00022670"/>
    </source>
</evidence>
<evidence type="ECO:0000256" key="9">
    <source>
        <dbReference type="ARBA" id="ARBA00022801"/>
    </source>
</evidence>
<dbReference type="FunFam" id="2.40.70.10:FF:000011">
    <property type="entry name" value="Aspartic protease"/>
    <property type="match status" value="1"/>
</dbReference>
<evidence type="ECO:0000256" key="12">
    <source>
        <dbReference type="PIRSR" id="PIRSR601461-1"/>
    </source>
</evidence>